<dbReference type="InterPro" id="IPR028082">
    <property type="entry name" value="Peripla_BP_I"/>
</dbReference>
<protein>
    <submittedName>
        <fullName evidence="2">ABC transporter substrate-binding protein</fullName>
    </submittedName>
</protein>
<dbReference type="PROSITE" id="PS51257">
    <property type="entry name" value="PROKAR_LIPOPROTEIN"/>
    <property type="match status" value="1"/>
</dbReference>
<keyword evidence="1" id="KW-0732">Signal</keyword>
<proteinExistence type="predicted"/>
<dbReference type="Pfam" id="PF04392">
    <property type="entry name" value="ABC_sub_bind"/>
    <property type="match status" value="1"/>
</dbReference>
<name>A0A7G9RZ30_9FIRM</name>
<dbReference type="SUPFAM" id="SSF53822">
    <property type="entry name" value="Periplasmic binding protein-like I"/>
    <property type="match status" value="1"/>
</dbReference>
<feature type="chain" id="PRO_5028927143" evidence="1">
    <location>
        <begin position="25"/>
        <end position="312"/>
    </location>
</feature>
<evidence type="ECO:0000313" key="3">
    <source>
        <dbReference type="Proteomes" id="UP000515928"/>
    </source>
</evidence>
<reference evidence="2 3" key="1">
    <citation type="submission" date="2020-08" db="EMBL/GenBank/DDBJ databases">
        <title>Genome sequence of Erysipelothrix inopinata DSM 15511T.</title>
        <authorList>
            <person name="Hyun D.-W."/>
            <person name="Bae J.-W."/>
        </authorList>
    </citation>
    <scope>NUCLEOTIDE SEQUENCE [LARGE SCALE GENOMIC DNA]</scope>
    <source>
        <strain evidence="2 3">DSM 15511</strain>
    </source>
</reference>
<dbReference type="PANTHER" id="PTHR35271">
    <property type="entry name" value="ABC TRANSPORTER, SUBSTRATE-BINDING LIPOPROTEIN-RELATED"/>
    <property type="match status" value="1"/>
</dbReference>
<dbReference type="AlphaFoldDB" id="A0A7G9RZ30"/>
<dbReference type="KEGG" id="eio:H9L01_00305"/>
<dbReference type="InterPro" id="IPR007487">
    <property type="entry name" value="ABC_transpt-TYRBP-like"/>
</dbReference>
<gene>
    <name evidence="2" type="ORF">H9L01_00305</name>
</gene>
<feature type="signal peptide" evidence="1">
    <location>
        <begin position="1"/>
        <end position="24"/>
    </location>
</feature>
<sequence>MRKRLSLLLIVLLVLTGCSSKSSAEYKVGVLQFGDYASLNDSYAGMAQVLEKENVEIVLKNAQSDPANIMINAQALKDEGVDVIYAITTQSAQMALNVFDGSIPVVFIAVTDPVAAGLVDDMEHPTDKITGVTDRAPVAQQLELMKKIMPDSKRVGLVYRTGDSNGEFQKVLLESEAKHLGLDVESMGVTNGQELALGLPNLLKKVDAMYLITDDLNVSNTSLIVDQASSNQVPVFASEDGQFDEGVLATVSISYTELGNQAGNMIFDILNKQRKPSEIPVEKAKTTRIRINEKMTKTYGLEIPEDLKEYLE</sequence>
<accession>A0A7G9RZ30</accession>
<dbReference type="CDD" id="cd06325">
    <property type="entry name" value="PBP1_ABC_unchar_transporter"/>
    <property type="match status" value="1"/>
</dbReference>
<dbReference type="EMBL" id="CP060715">
    <property type="protein sequence ID" value="QNN60855.1"/>
    <property type="molecule type" value="Genomic_DNA"/>
</dbReference>
<keyword evidence="3" id="KW-1185">Reference proteome</keyword>
<dbReference type="Gene3D" id="3.40.50.2300">
    <property type="match status" value="2"/>
</dbReference>
<dbReference type="PANTHER" id="PTHR35271:SF1">
    <property type="entry name" value="ABC TRANSPORTER, SUBSTRATE-BINDING LIPOPROTEIN"/>
    <property type="match status" value="1"/>
</dbReference>
<dbReference type="RefSeq" id="WP_187533976.1">
    <property type="nucleotide sequence ID" value="NZ_CBCSHU010000025.1"/>
</dbReference>
<dbReference type="Proteomes" id="UP000515928">
    <property type="component" value="Chromosome"/>
</dbReference>
<evidence type="ECO:0000256" key="1">
    <source>
        <dbReference type="SAM" id="SignalP"/>
    </source>
</evidence>
<evidence type="ECO:0000313" key="2">
    <source>
        <dbReference type="EMBL" id="QNN60855.1"/>
    </source>
</evidence>
<organism evidence="2 3">
    <name type="scientific">Erysipelothrix inopinata</name>
    <dbReference type="NCBI Taxonomy" id="225084"/>
    <lineage>
        <taxon>Bacteria</taxon>
        <taxon>Bacillati</taxon>
        <taxon>Bacillota</taxon>
        <taxon>Erysipelotrichia</taxon>
        <taxon>Erysipelotrichales</taxon>
        <taxon>Erysipelotrichaceae</taxon>
        <taxon>Erysipelothrix</taxon>
    </lineage>
</organism>